<dbReference type="EMBL" id="CAJPDR010000620">
    <property type="protein sequence ID" value="CAF9940728.1"/>
    <property type="molecule type" value="Genomic_DNA"/>
</dbReference>
<dbReference type="AlphaFoldDB" id="A0A8H3PHE3"/>
<evidence type="ECO:0000313" key="1">
    <source>
        <dbReference type="EMBL" id="CAF9940728.1"/>
    </source>
</evidence>
<sequence>MSTGEKSEFGPDVVYQSSRHGCSVVNSTQHRRHPAKATVPTNDARSLLIWLGYMPLRDPDSSIVNITIPRKASIVGIRRQMERSELRQLTMQLNQAAQAFNSPS</sequence>
<gene>
    <name evidence="1" type="ORF">ALECFALPRED_008844</name>
</gene>
<keyword evidence="2" id="KW-1185">Reference proteome</keyword>
<organism evidence="1 2">
    <name type="scientific">Alectoria fallacina</name>
    <dbReference type="NCBI Taxonomy" id="1903189"/>
    <lineage>
        <taxon>Eukaryota</taxon>
        <taxon>Fungi</taxon>
        <taxon>Dikarya</taxon>
        <taxon>Ascomycota</taxon>
        <taxon>Pezizomycotina</taxon>
        <taxon>Lecanoromycetes</taxon>
        <taxon>OSLEUM clade</taxon>
        <taxon>Lecanoromycetidae</taxon>
        <taxon>Lecanorales</taxon>
        <taxon>Lecanorineae</taxon>
        <taxon>Parmeliaceae</taxon>
        <taxon>Alectoria</taxon>
    </lineage>
</organism>
<protein>
    <submittedName>
        <fullName evidence="1">Uncharacterized protein</fullName>
    </submittedName>
</protein>
<evidence type="ECO:0000313" key="2">
    <source>
        <dbReference type="Proteomes" id="UP000664203"/>
    </source>
</evidence>
<reference evidence="1" key="1">
    <citation type="submission" date="2021-03" db="EMBL/GenBank/DDBJ databases">
        <authorList>
            <person name="Tagirdzhanova G."/>
        </authorList>
    </citation>
    <scope>NUCLEOTIDE SEQUENCE</scope>
</reference>
<comment type="caution">
    <text evidence="1">The sequence shown here is derived from an EMBL/GenBank/DDBJ whole genome shotgun (WGS) entry which is preliminary data.</text>
</comment>
<name>A0A8H3PHE3_9LECA</name>
<proteinExistence type="predicted"/>
<accession>A0A8H3PHE3</accession>
<dbReference type="Proteomes" id="UP000664203">
    <property type="component" value="Unassembled WGS sequence"/>
</dbReference>